<evidence type="ECO:0000313" key="3">
    <source>
        <dbReference type="EMBL" id="PPE68793.1"/>
    </source>
</evidence>
<comment type="caution">
    <text evidence="3">The sequence shown here is derived from an EMBL/GenBank/DDBJ whole genome shotgun (WGS) entry which is preliminary data.</text>
</comment>
<reference evidence="3 4" key="1">
    <citation type="submission" date="2018-02" db="EMBL/GenBank/DDBJ databases">
        <title>Reclassifiation of [Polyangium] brachysporum DSM 7029 as Guopingzhaonella breviflexa gen. nov., sp. nov., a member of the family Comamonadaceae.</title>
        <authorList>
            <person name="Tang B."/>
        </authorList>
    </citation>
    <scope>NUCLEOTIDE SEQUENCE [LARGE SCALE GENOMIC DNA]</scope>
    <source>
        <strain evidence="3 4">DSM 15344</strain>
    </source>
</reference>
<dbReference type="InterPro" id="IPR014748">
    <property type="entry name" value="Enoyl-CoA_hydra_C"/>
</dbReference>
<dbReference type="Gene3D" id="3.90.226.10">
    <property type="entry name" value="2-enoyl-CoA Hydratase, Chain A, domain 1"/>
    <property type="match status" value="1"/>
</dbReference>
<dbReference type="Gene3D" id="1.10.12.10">
    <property type="entry name" value="Lyase 2-enoyl-coa Hydratase, Chain A, domain 2"/>
    <property type="match status" value="1"/>
</dbReference>
<gene>
    <name evidence="3" type="ORF">C1702_15040</name>
</gene>
<dbReference type="EMBL" id="PSNY01000019">
    <property type="protein sequence ID" value="PPE68793.1"/>
    <property type="molecule type" value="Genomic_DNA"/>
</dbReference>
<dbReference type="SUPFAM" id="SSF52096">
    <property type="entry name" value="ClpP/crotonase"/>
    <property type="match status" value="1"/>
</dbReference>
<organism evidence="3 4">
    <name type="scientific">Caldimonas thermodepolymerans</name>
    <dbReference type="NCBI Taxonomy" id="215580"/>
    <lineage>
        <taxon>Bacteria</taxon>
        <taxon>Pseudomonadati</taxon>
        <taxon>Pseudomonadota</taxon>
        <taxon>Betaproteobacteria</taxon>
        <taxon>Burkholderiales</taxon>
        <taxon>Sphaerotilaceae</taxon>
        <taxon>Caldimonas</taxon>
    </lineage>
</organism>
<dbReference type="InterPro" id="IPR029045">
    <property type="entry name" value="ClpP/crotonase-like_dom_sf"/>
</dbReference>
<dbReference type="GO" id="GO:0016829">
    <property type="term" value="F:lyase activity"/>
    <property type="evidence" value="ECO:0007669"/>
    <property type="project" value="UniProtKB-KW"/>
</dbReference>
<dbReference type="GO" id="GO:0006635">
    <property type="term" value="P:fatty acid beta-oxidation"/>
    <property type="evidence" value="ECO:0007669"/>
    <property type="project" value="TreeGrafter"/>
</dbReference>
<name>A0A2S5T1E1_9BURK</name>
<evidence type="ECO:0000256" key="2">
    <source>
        <dbReference type="ARBA" id="ARBA00023239"/>
    </source>
</evidence>
<dbReference type="CDD" id="cd06558">
    <property type="entry name" value="crotonase-like"/>
    <property type="match status" value="1"/>
</dbReference>
<dbReference type="PANTHER" id="PTHR11941">
    <property type="entry name" value="ENOYL-COA HYDRATASE-RELATED"/>
    <property type="match status" value="1"/>
</dbReference>
<evidence type="ECO:0000256" key="1">
    <source>
        <dbReference type="ARBA" id="ARBA00005254"/>
    </source>
</evidence>
<dbReference type="RefSeq" id="WP_104358537.1">
    <property type="nucleotide sequence ID" value="NZ_CP064338.1"/>
</dbReference>
<accession>A0A2S5T1E1</accession>
<protein>
    <submittedName>
        <fullName evidence="3">Enoyl-CoA hydratase</fullName>
    </submittedName>
</protein>
<evidence type="ECO:0000313" key="4">
    <source>
        <dbReference type="Proteomes" id="UP000239406"/>
    </source>
</evidence>
<dbReference type="Proteomes" id="UP000239406">
    <property type="component" value="Unassembled WGS sequence"/>
</dbReference>
<dbReference type="InterPro" id="IPR001753">
    <property type="entry name" value="Enoyl-CoA_hydra/iso"/>
</dbReference>
<sequence length="263" mass="28268">MSGTLHFAAHPRLPDVAVLTLSHPGKLNAISVAMWHRLREIFDGLAEREPRLRAVLLKGEGGQFAAGADISEFPGFRFEEASLRRYHEHTIAPALHALLACDVPLVAQIEGACVGGGMEIAACCDLRIAGAGSRFGAPIARLGFPMAPDELAAVLRAAGAATAREMLLEGRLLDAATALQRGLVHRVVPDAEVAQEAERTLERIAALAPQAARINKQTLRRLQAGLPFGEAERQAHFRYATSADHREGVTSFLEGRPPVFRGE</sequence>
<keyword evidence="2" id="KW-0456">Lyase</keyword>
<dbReference type="PANTHER" id="PTHR11941:SF54">
    <property type="entry name" value="ENOYL-COA HYDRATASE, MITOCHONDRIAL"/>
    <property type="match status" value="1"/>
</dbReference>
<comment type="similarity">
    <text evidence="1">Belongs to the enoyl-CoA hydratase/isomerase family.</text>
</comment>
<keyword evidence="4" id="KW-1185">Reference proteome</keyword>
<dbReference type="AlphaFoldDB" id="A0A2S5T1E1"/>
<dbReference type="Pfam" id="PF00378">
    <property type="entry name" value="ECH_1"/>
    <property type="match status" value="1"/>
</dbReference>
<proteinExistence type="inferred from homology"/>